<dbReference type="HOGENOM" id="CLU_049216_1_1_1"/>
<name>W9CGR8_SCLBF</name>
<dbReference type="InterPro" id="IPR008733">
    <property type="entry name" value="PEX11"/>
</dbReference>
<evidence type="ECO:0008006" key="8">
    <source>
        <dbReference type="Google" id="ProtNLM"/>
    </source>
</evidence>
<comment type="subcellular location">
    <subcellularLocation>
        <location evidence="4">Peroxisome membrane</location>
    </subcellularLocation>
</comment>
<dbReference type="AlphaFoldDB" id="W9CGR8"/>
<feature type="compositionally biased region" description="Low complexity" evidence="5">
    <location>
        <begin position="213"/>
        <end position="233"/>
    </location>
</feature>
<evidence type="ECO:0000256" key="2">
    <source>
        <dbReference type="ARBA" id="ARBA00023136"/>
    </source>
</evidence>
<keyword evidence="3" id="KW-0576">Peroxisome</keyword>
<dbReference type="PANTHER" id="PTHR12652">
    <property type="entry name" value="PEROXISOMAL BIOGENESIS FACTOR 11"/>
    <property type="match status" value="1"/>
</dbReference>
<dbReference type="GO" id="GO:0016559">
    <property type="term" value="P:peroxisome fission"/>
    <property type="evidence" value="ECO:0007669"/>
    <property type="project" value="InterPro"/>
</dbReference>
<evidence type="ECO:0000313" key="7">
    <source>
        <dbReference type="Proteomes" id="UP000019487"/>
    </source>
</evidence>
<accession>W9CGR8</accession>
<dbReference type="OrthoDB" id="3636394at2759"/>
<dbReference type="EMBL" id="AYSA01000205">
    <property type="protein sequence ID" value="ESZ95148.1"/>
    <property type="molecule type" value="Genomic_DNA"/>
</dbReference>
<gene>
    <name evidence="6" type="ORF">SBOR_4448</name>
</gene>
<organism evidence="6 7">
    <name type="scientific">Sclerotinia borealis (strain F-4128)</name>
    <dbReference type="NCBI Taxonomy" id="1432307"/>
    <lineage>
        <taxon>Eukaryota</taxon>
        <taxon>Fungi</taxon>
        <taxon>Dikarya</taxon>
        <taxon>Ascomycota</taxon>
        <taxon>Pezizomycotina</taxon>
        <taxon>Leotiomycetes</taxon>
        <taxon>Helotiales</taxon>
        <taxon>Sclerotiniaceae</taxon>
        <taxon>Sclerotinia</taxon>
    </lineage>
</organism>
<dbReference type="GO" id="GO:0005778">
    <property type="term" value="C:peroxisomal membrane"/>
    <property type="evidence" value="ECO:0007669"/>
    <property type="project" value="UniProtKB-SubCell"/>
</dbReference>
<comment type="caution">
    <text evidence="6">The sequence shown here is derived from an EMBL/GenBank/DDBJ whole genome shotgun (WGS) entry which is preliminary data.</text>
</comment>
<protein>
    <recommendedName>
        <fullName evidence="8">Peroxisomal biogenesis factor 11</fullName>
    </recommendedName>
</protein>
<sequence>MGVLKQAVDFASDAAGLEKTLRFIQAWCQIFAFYPWVLGEVLGEWGWRLGMGLGLGLGIDENGIGIGNEEKVGEAVQGLLRTRREVAVGRRYLRFLRFIDHFSRAWTSFHSEKGVRMLIGVGKSGFMGLYLGLESLTIVRTIPTPIHTLLLASTGTRLRVEKRILDMMGIYHTPWSATCTLEGHKFWFYSLCLSILGGIFDLFELFNLDHSSTTPPSSNSKSAKNKTNPNPNTDHQEKKKQQPEIQKQKQQKTQTQIILKIIENAADLLIPGAVTGWIISDAGVVGVATVVSTVLSSGEIWRRVGDGDA</sequence>
<reference evidence="6 7" key="1">
    <citation type="journal article" date="2014" name="Genome Announc.">
        <title>Draft genome sequence of Sclerotinia borealis, a psychrophilic plant pathogenic fungus.</title>
        <authorList>
            <person name="Mardanov A.V."/>
            <person name="Beletsky A.V."/>
            <person name="Kadnikov V.V."/>
            <person name="Ignatov A.N."/>
            <person name="Ravin N.V."/>
        </authorList>
    </citation>
    <scope>NUCLEOTIDE SEQUENCE [LARGE SCALE GENOMIC DNA]</scope>
    <source>
        <strain evidence="7">F-4157</strain>
    </source>
</reference>
<proteinExistence type="predicted"/>
<dbReference type="PANTHER" id="PTHR12652:SF23">
    <property type="entry name" value="MICROBODY (PEROXISOME) PROLIFERATION PROTEIN PEROXIN 11B (EUROFUNG)"/>
    <property type="match status" value="1"/>
</dbReference>
<keyword evidence="7" id="KW-1185">Reference proteome</keyword>
<evidence type="ECO:0000256" key="4">
    <source>
        <dbReference type="ARBA" id="ARBA00046271"/>
    </source>
</evidence>
<dbReference type="Pfam" id="PF05648">
    <property type="entry name" value="PEX11"/>
    <property type="match status" value="1"/>
</dbReference>
<keyword evidence="2" id="KW-0472">Membrane</keyword>
<keyword evidence="1" id="KW-0962">Peroxisome biogenesis</keyword>
<evidence type="ECO:0000256" key="3">
    <source>
        <dbReference type="ARBA" id="ARBA00023140"/>
    </source>
</evidence>
<feature type="region of interest" description="Disordered" evidence="5">
    <location>
        <begin position="213"/>
        <end position="249"/>
    </location>
</feature>
<dbReference type="Proteomes" id="UP000019487">
    <property type="component" value="Unassembled WGS sequence"/>
</dbReference>
<evidence type="ECO:0000256" key="5">
    <source>
        <dbReference type="SAM" id="MobiDB-lite"/>
    </source>
</evidence>
<evidence type="ECO:0000256" key="1">
    <source>
        <dbReference type="ARBA" id="ARBA00022593"/>
    </source>
</evidence>
<evidence type="ECO:0000313" key="6">
    <source>
        <dbReference type="EMBL" id="ESZ95148.1"/>
    </source>
</evidence>